<feature type="binding site" evidence="4">
    <location>
        <position position="52"/>
    </location>
    <ligand>
        <name>1-deoxy-D-xylulose 5-phosphate</name>
        <dbReference type="ChEBI" id="CHEBI:57792"/>
    </ligand>
</feature>
<dbReference type="GO" id="GO:0033856">
    <property type="term" value="F:pyridoxine 5'-phosphate synthase activity"/>
    <property type="evidence" value="ECO:0007669"/>
    <property type="project" value="UniProtKB-UniRule"/>
</dbReference>
<evidence type="ECO:0000256" key="1">
    <source>
        <dbReference type="ARBA" id="ARBA00022490"/>
    </source>
</evidence>
<dbReference type="UniPathway" id="UPA00244">
    <property type="reaction ID" value="UER00313"/>
</dbReference>
<dbReference type="GO" id="GO:0008615">
    <property type="term" value="P:pyridoxine biosynthetic process"/>
    <property type="evidence" value="ECO:0007669"/>
    <property type="project" value="UniProtKB-UniRule"/>
</dbReference>
<protein>
    <recommendedName>
        <fullName evidence="4 5">Pyridoxine 5'-phosphate synthase</fullName>
        <shortName evidence="4">PNP synthase</shortName>
        <ecNumber evidence="4 5">2.6.99.2</ecNumber>
    </recommendedName>
</protein>
<dbReference type="Pfam" id="PF03740">
    <property type="entry name" value="PdxJ"/>
    <property type="match status" value="1"/>
</dbReference>
<accession>A0A1F6GVE2</accession>
<organism evidence="6 7">
    <name type="scientific">Candidatus Lambdaproteobacteria bacterium RIFOXYD2_FULL_56_26</name>
    <dbReference type="NCBI Taxonomy" id="1817773"/>
    <lineage>
        <taxon>Bacteria</taxon>
        <taxon>Pseudomonadati</taxon>
        <taxon>Pseudomonadota</taxon>
        <taxon>Candidatus Lambdaproteobacteria</taxon>
    </lineage>
</organism>
<proteinExistence type="inferred from homology"/>
<dbReference type="InterPro" id="IPR013785">
    <property type="entry name" value="Aldolase_TIM"/>
</dbReference>
<reference evidence="6 7" key="1">
    <citation type="journal article" date="2016" name="Nat. Commun.">
        <title>Thousands of microbial genomes shed light on interconnected biogeochemical processes in an aquifer system.</title>
        <authorList>
            <person name="Anantharaman K."/>
            <person name="Brown C.T."/>
            <person name="Hug L.A."/>
            <person name="Sharon I."/>
            <person name="Castelle C.J."/>
            <person name="Probst A.J."/>
            <person name="Thomas B.C."/>
            <person name="Singh A."/>
            <person name="Wilkins M.J."/>
            <person name="Karaoz U."/>
            <person name="Brodie E.L."/>
            <person name="Williams K.H."/>
            <person name="Hubbard S.S."/>
            <person name="Banfield J.F."/>
        </authorList>
    </citation>
    <scope>NUCLEOTIDE SEQUENCE [LARGE SCALE GENOMIC DNA]</scope>
</reference>
<dbReference type="PANTHER" id="PTHR30456:SF0">
    <property type="entry name" value="PYRIDOXINE 5'-PHOSPHATE SYNTHASE"/>
    <property type="match status" value="1"/>
</dbReference>
<dbReference type="NCBIfam" id="TIGR00559">
    <property type="entry name" value="pdxJ"/>
    <property type="match status" value="1"/>
</dbReference>
<feature type="active site" description="Proton donor" evidence="4">
    <location>
        <position position="193"/>
    </location>
</feature>
<comment type="similarity">
    <text evidence="4">Belongs to the PNP synthase family.</text>
</comment>
<feature type="binding site" evidence="4">
    <location>
        <begin position="215"/>
        <end position="216"/>
    </location>
    <ligand>
        <name>3-amino-2-oxopropyl phosphate</name>
        <dbReference type="ChEBI" id="CHEBI:57279"/>
    </ligand>
</feature>
<feature type="binding site" evidence="4">
    <location>
        <position position="20"/>
    </location>
    <ligand>
        <name>3-amino-2-oxopropyl phosphate</name>
        <dbReference type="ChEBI" id="CHEBI:57279"/>
    </ligand>
</feature>
<feature type="active site" description="Proton acceptor" evidence="4">
    <location>
        <position position="72"/>
    </location>
</feature>
<dbReference type="Gene3D" id="3.20.20.70">
    <property type="entry name" value="Aldolase class I"/>
    <property type="match status" value="1"/>
</dbReference>
<evidence type="ECO:0000313" key="7">
    <source>
        <dbReference type="Proteomes" id="UP000177583"/>
    </source>
</evidence>
<comment type="pathway">
    <text evidence="4">Cofactor biosynthesis; pyridoxine 5'-phosphate biosynthesis; pyridoxine 5'-phosphate from D-erythrose 4-phosphate: step 5/5.</text>
</comment>
<dbReference type="CDD" id="cd00003">
    <property type="entry name" value="PNPsynthase"/>
    <property type="match status" value="1"/>
</dbReference>
<dbReference type="InterPro" id="IPR036130">
    <property type="entry name" value="Pyridoxine-5'_phos_synth"/>
</dbReference>
<keyword evidence="3 4" id="KW-0664">Pyridoxine biosynthesis</keyword>
<comment type="caution">
    <text evidence="6">The sequence shown here is derived from an EMBL/GenBank/DDBJ whole genome shotgun (WGS) entry which is preliminary data.</text>
</comment>
<comment type="subcellular location">
    <subcellularLocation>
        <location evidence="4">Cytoplasm</location>
    </subcellularLocation>
</comment>
<evidence type="ECO:0000256" key="2">
    <source>
        <dbReference type="ARBA" id="ARBA00022679"/>
    </source>
</evidence>
<feature type="binding site" evidence="4">
    <location>
        <position position="194"/>
    </location>
    <ligand>
        <name>3-amino-2-oxopropyl phosphate</name>
        <dbReference type="ChEBI" id="CHEBI:57279"/>
    </ligand>
</feature>
<dbReference type="InterPro" id="IPR004569">
    <property type="entry name" value="PyrdxlP_synth_PdxJ"/>
</dbReference>
<feature type="binding site" evidence="4">
    <location>
        <position position="102"/>
    </location>
    <ligand>
        <name>1-deoxy-D-xylulose 5-phosphate</name>
        <dbReference type="ChEBI" id="CHEBI:57792"/>
    </ligand>
</feature>
<gene>
    <name evidence="4" type="primary">pdxJ</name>
    <name evidence="6" type="ORF">A2557_05135</name>
</gene>
<feature type="binding site" evidence="4">
    <location>
        <begin position="11"/>
        <end position="12"/>
    </location>
    <ligand>
        <name>1-deoxy-D-xylulose 5-phosphate</name>
        <dbReference type="ChEBI" id="CHEBI:57792"/>
    </ligand>
</feature>
<feature type="active site" description="Proton acceptor" evidence="4">
    <location>
        <position position="45"/>
    </location>
</feature>
<dbReference type="EC" id="2.6.99.2" evidence="4 5"/>
<dbReference type="HAMAP" id="MF_00279">
    <property type="entry name" value="PdxJ"/>
    <property type="match status" value="1"/>
</dbReference>
<dbReference type="PANTHER" id="PTHR30456">
    <property type="entry name" value="PYRIDOXINE 5'-PHOSPHATE SYNTHASE"/>
    <property type="match status" value="1"/>
</dbReference>
<comment type="subunit">
    <text evidence="4">Homooctamer; tetramer of dimers.</text>
</comment>
<dbReference type="AlphaFoldDB" id="A0A1F6GVE2"/>
<comment type="catalytic activity">
    <reaction evidence="4">
        <text>3-amino-2-oxopropyl phosphate + 1-deoxy-D-xylulose 5-phosphate = pyridoxine 5'-phosphate + phosphate + 2 H2O + H(+)</text>
        <dbReference type="Rhea" id="RHEA:15265"/>
        <dbReference type="ChEBI" id="CHEBI:15377"/>
        <dbReference type="ChEBI" id="CHEBI:15378"/>
        <dbReference type="ChEBI" id="CHEBI:43474"/>
        <dbReference type="ChEBI" id="CHEBI:57279"/>
        <dbReference type="ChEBI" id="CHEBI:57792"/>
        <dbReference type="ChEBI" id="CHEBI:58589"/>
        <dbReference type="EC" id="2.6.99.2"/>
    </reaction>
</comment>
<evidence type="ECO:0000256" key="3">
    <source>
        <dbReference type="ARBA" id="ARBA00023096"/>
    </source>
</evidence>
<comment type="function">
    <text evidence="4">Catalyzes the complicated ring closure reaction between the two acyclic compounds 1-deoxy-D-xylulose-5-phosphate (DXP) and 3-amino-2-oxopropyl phosphate (1-amino-acetone-3-phosphate or AAP) to form pyridoxine 5'-phosphate (PNP) and inorganic phosphate.</text>
</comment>
<feature type="site" description="Transition state stabilizer" evidence="4">
    <location>
        <position position="153"/>
    </location>
</feature>
<dbReference type="Proteomes" id="UP000177583">
    <property type="component" value="Unassembled WGS sequence"/>
</dbReference>
<dbReference type="EMBL" id="MFNF01000024">
    <property type="protein sequence ID" value="OGH02143.1"/>
    <property type="molecule type" value="Genomic_DNA"/>
</dbReference>
<dbReference type="GO" id="GO:0005829">
    <property type="term" value="C:cytosol"/>
    <property type="evidence" value="ECO:0007669"/>
    <property type="project" value="TreeGrafter"/>
</dbReference>
<keyword evidence="1 4" id="KW-0963">Cytoplasm</keyword>
<evidence type="ECO:0000256" key="5">
    <source>
        <dbReference type="NCBIfam" id="TIGR00559"/>
    </source>
</evidence>
<feature type="binding site" evidence="4">
    <location>
        <position position="47"/>
    </location>
    <ligand>
        <name>1-deoxy-D-xylulose 5-phosphate</name>
        <dbReference type="ChEBI" id="CHEBI:57792"/>
    </ligand>
</feature>
<keyword evidence="2 4" id="KW-0808">Transferase</keyword>
<sequence>MTLPILHVNVDHIATLRQARRTIEPDPVYGALVAEQAGARGITVHLREDRRHIQDRDVEVLRQVVQTKLNLEMAGTDEMVKKALSVRPEICTLVPEKREEVTTEGGLNLLGQMEHLSEVIARLQGVGIRVSLFIDPVDAQIEAAKTLKADDIELHTGEYAHAKELEGRAFQLKRLQEGARLGQELGLQVNAGHGLTYFNVGPVAKIVGLKELNIGHSIIARSVYVGMAAAVREMIALIGAP</sequence>
<dbReference type="NCBIfam" id="NF003625">
    <property type="entry name" value="PRK05265.1-3"/>
    <property type="match status" value="1"/>
</dbReference>
<evidence type="ECO:0000256" key="4">
    <source>
        <dbReference type="HAMAP-Rule" id="MF_00279"/>
    </source>
</evidence>
<feature type="binding site" evidence="4">
    <location>
        <position position="9"/>
    </location>
    <ligand>
        <name>3-amino-2-oxopropyl phosphate</name>
        <dbReference type="ChEBI" id="CHEBI:57279"/>
    </ligand>
</feature>
<name>A0A1F6GVE2_9PROT</name>
<dbReference type="NCBIfam" id="NF003627">
    <property type="entry name" value="PRK05265.1-5"/>
    <property type="match status" value="1"/>
</dbReference>
<dbReference type="SUPFAM" id="SSF63892">
    <property type="entry name" value="Pyridoxine 5'-phosphate synthase"/>
    <property type="match status" value="1"/>
</dbReference>
<evidence type="ECO:0000313" key="6">
    <source>
        <dbReference type="EMBL" id="OGH02143.1"/>
    </source>
</evidence>